<gene>
    <name evidence="1" type="ORF">L2E82_06104</name>
</gene>
<keyword evidence="2" id="KW-1185">Reference proteome</keyword>
<evidence type="ECO:0000313" key="2">
    <source>
        <dbReference type="Proteomes" id="UP001055811"/>
    </source>
</evidence>
<accession>A0ACB9HAL9</accession>
<proteinExistence type="predicted"/>
<sequence length="199" mass="22085">MPNPLFFASLSIPLIAIPLLYWVYTNPKNKYKQTNLVLYVHDYLTGDDKSAMTVAGKDGPTTSIMHFGTLLAHDDPVTVGPDPESEKVGRAQGMYINSQLDGKALYLIFSVMFTEGEYKGSTLEIQGADPFVLKEREFSVVSGTGYFRFVRGYGIMTTEFLDIPNLRAIIKLNITGTLSVLTGNVLQSLFFTRHNISLS</sequence>
<dbReference type="EMBL" id="CM042009">
    <property type="protein sequence ID" value="KAI3792230.1"/>
    <property type="molecule type" value="Genomic_DNA"/>
</dbReference>
<reference evidence="2" key="1">
    <citation type="journal article" date="2022" name="Mol. Ecol. Resour.">
        <title>The genomes of chicory, endive, great burdock and yacon provide insights into Asteraceae palaeo-polyploidization history and plant inulin production.</title>
        <authorList>
            <person name="Fan W."/>
            <person name="Wang S."/>
            <person name="Wang H."/>
            <person name="Wang A."/>
            <person name="Jiang F."/>
            <person name="Liu H."/>
            <person name="Zhao H."/>
            <person name="Xu D."/>
            <person name="Zhang Y."/>
        </authorList>
    </citation>
    <scope>NUCLEOTIDE SEQUENCE [LARGE SCALE GENOMIC DNA]</scope>
    <source>
        <strain evidence="2">cv. Punajuju</strain>
    </source>
</reference>
<comment type="caution">
    <text evidence="1">The sequence shown here is derived from an EMBL/GenBank/DDBJ whole genome shotgun (WGS) entry which is preliminary data.</text>
</comment>
<organism evidence="1 2">
    <name type="scientific">Cichorium intybus</name>
    <name type="common">Chicory</name>
    <dbReference type="NCBI Taxonomy" id="13427"/>
    <lineage>
        <taxon>Eukaryota</taxon>
        <taxon>Viridiplantae</taxon>
        <taxon>Streptophyta</taxon>
        <taxon>Embryophyta</taxon>
        <taxon>Tracheophyta</taxon>
        <taxon>Spermatophyta</taxon>
        <taxon>Magnoliopsida</taxon>
        <taxon>eudicotyledons</taxon>
        <taxon>Gunneridae</taxon>
        <taxon>Pentapetalae</taxon>
        <taxon>asterids</taxon>
        <taxon>campanulids</taxon>
        <taxon>Asterales</taxon>
        <taxon>Asteraceae</taxon>
        <taxon>Cichorioideae</taxon>
        <taxon>Cichorieae</taxon>
        <taxon>Cichoriinae</taxon>
        <taxon>Cichorium</taxon>
    </lineage>
</organism>
<name>A0ACB9HAL9_CICIN</name>
<protein>
    <submittedName>
        <fullName evidence="1">Uncharacterized protein</fullName>
    </submittedName>
</protein>
<dbReference type="Proteomes" id="UP001055811">
    <property type="component" value="Linkage Group LG01"/>
</dbReference>
<reference evidence="1 2" key="2">
    <citation type="journal article" date="2022" name="Mol. Ecol. Resour.">
        <title>The genomes of chicory, endive, great burdock and yacon provide insights into Asteraceae paleo-polyploidization history and plant inulin production.</title>
        <authorList>
            <person name="Fan W."/>
            <person name="Wang S."/>
            <person name="Wang H."/>
            <person name="Wang A."/>
            <person name="Jiang F."/>
            <person name="Liu H."/>
            <person name="Zhao H."/>
            <person name="Xu D."/>
            <person name="Zhang Y."/>
        </authorList>
    </citation>
    <scope>NUCLEOTIDE SEQUENCE [LARGE SCALE GENOMIC DNA]</scope>
    <source>
        <strain evidence="2">cv. Punajuju</strain>
        <tissue evidence="1">Leaves</tissue>
    </source>
</reference>
<evidence type="ECO:0000313" key="1">
    <source>
        <dbReference type="EMBL" id="KAI3792230.1"/>
    </source>
</evidence>